<dbReference type="PANTHER" id="PTHR19376">
    <property type="entry name" value="DNA-DIRECTED RNA POLYMERASE"/>
    <property type="match status" value="1"/>
</dbReference>
<comment type="function">
    <text evidence="14">DNA-dependent RNA polymerase catalyzes the transcription of DNA into RNA using the four ribonucleoside triphosphates as substrates.</text>
</comment>
<name>A0A7J3ZKT9_9CREN</name>
<dbReference type="PANTHER" id="PTHR19376:SF32">
    <property type="entry name" value="DNA-DIRECTED RNA POLYMERASE III SUBUNIT RPC1"/>
    <property type="match status" value="1"/>
</dbReference>
<comment type="cofactor">
    <cofactor evidence="13">
        <name>Zn(2+)</name>
        <dbReference type="ChEBI" id="CHEBI:29105"/>
    </cofactor>
    <text evidence="13">Binds at least 2 Zn(2+) per subunit.</text>
</comment>
<evidence type="ECO:0000256" key="10">
    <source>
        <dbReference type="ARBA" id="ARBA00023163"/>
    </source>
</evidence>
<evidence type="ECO:0000256" key="7">
    <source>
        <dbReference type="ARBA" id="ARBA00022833"/>
    </source>
</evidence>
<evidence type="ECO:0000313" key="17">
    <source>
        <dbReference type="EMBL" id="HHQ80648.1"/>
    </source>
</evidence>
<feature type="binding site" evidence="13">
    <location>
        <position position="151"/>
    </location>
    <ligand>
        <name>Zn(2+)</name>
        <dbReference type="ChEBI" id="CHEBI:29105"/>
        <label>2</label>
    </ligand>
</feature>
<dbReference type="EC" id="2.7.7.6" evidence="13"/>
<dbReference type="Gene3D" id="4.10.860.120">
    <property type="entry name" value="RNA polymerase II, clamp domain"/>
    <property type="match status" value="2"/>
</dbReference>
<dbReference type="GO" id="GO:0003677">
    <property type="term" value="F:DNA binding"/>
    <property type="evidence" value="ECO:0007669"/>
    <property type="project" value="UniProtKB-UniRule"/>
</dbReference>
<evidence type="ECO:0000256" key="14">
    <source>
        <dbReference type="RuleBase" id="RU004279"/>
    </source>
</evidence>
<dbReference type="InterPro" id="IPR007081">
    <property type="entry name" value="RNA_pol_Rpb1_5"/>
</dbReference>
<keyword evidence="4 13" id="KW-0808">Transferase</keyword>
<feature type="binding site" evidence="13">
    <location>
        <position position="60"/>
    </location>
    <ligand>
        <name>Zn(2+)</name>
        <dbReference type="ChEBI" id="CHEBI:29105"/>
        <label>1</label>
    </ligand>
</feature>
<dbReference type="InterPro" id="IPR000722">
    <property type="entry name" value="RNA_pol_asu"/>
</dbReference>
<dbReference type="Gene3D" id="3.30.1490.180">
    <property type="entry name" value="RNA polymerase ii"/>
    <property type="match status" value="1"/>
</dbReference>
<feature type="binding site" evidence="13">
    <location>
        <position position="461"/>
    </location>
    <ligand>
        <name>Mg(2+)</name>
        <dbReference type="ChEBI" id="CHEBI:18420"/>
    </ligand>
</feature>
<feature type="binding site" evidence="13">
    <location>
        <position position="457"/>
    </location>
    <ligand>
        <name>Mg(2+)</name>
        <dbReference type="ChEBI" id="CHEBI:18420"/>
    </ligand>
</feature>
<evidence type="ECO:0000259" key="16">
    <source>
        <dbReference type="SMART" id="SM00663"/>
    </source>
</evidence>
<evidence type="ECO:0000256" key="9">
    <source>
        <dbReference type="ARBA" id="ARBA00023125"/>
    </source>
</evidence>
<reference evidence="17" key="1">
    <citation type="journal article" date="2020" name="mSystems">
        <title>Genome- and Community-Level Interaction Insights into Carbon Utilization and Element Cycling Functions of Hydrothermarchaeota in Hydrothermal Sediment.</title>
        <authorList>
            <person name="Zhou Z."/>
            <person name="Liu Y."/>
            <person name="Xu W."/>
            <person name="Pan J."/>
            <person name="Luo Z.H."/>
            <person name="Li M."/>
        </authorList>
    </citation>
    <scope>NUCLEOTIDE SEQUENCE [LARGE SCALE GENOMIC DNA]</scope>
    <source>
        <strain evidence="17">SpSt-1116</strain>
    </source>
</reference>
<comment type="caution">
    <text evidence="17">The sequence shown here is derived from an EMBL/GenBank/DDBJ whole genome shotgun (WGS) entry which is preliminary data.</text>
</comment>
<dbReference type="Pfam" id="PF00623">
    <property type="entry name" value="RNA_pol_Rpb1_2"/>
    <property type="match status" value="1"/>
</dbReference>
<comment type="catalytic activity">
    <reaction evidence="11 13 14">
        <text>RNA(n) + a ribonucleoside 5'-triphosphate = RNA(n+1) + diphosphate</text>
        <dbReference type="Rhea" id="RHEA:21248"/>
        <dbReference type="Rhea" id="RHEA-COMP:14527"/>
        <dbReference type="Rhea" id="RHEA-COMP:17342"/>
        <dbReference type="ChEBI" id="CHEBI:33019"/>
        <dbReference type="ChEBI" id="CHEBI:61557"/>
        <dbReference type="ChEBI" id="CHEBI:140395"/>
        <dbReference type="EC" id="2.7.7.6"/>
    </reaction>
</comment>
<dbReference type="GO" id="GO:0003899">
    <property type="term" value="F:DNA-directed RNA polymerase activity"/>
    <property type="evidence" value="ECO:0007669"/>
    <property type="project" value="UniProtKB-UniRule"/>
</dbReference>
<dbReference type="GO" id="GO:0006351">
    <property type="term" value="P:DNA-templated transcription"/>
    <property type="evidence" value="ECO:0007669"/>
    <property type="project" value="UniProtKB-UniRule"/>
</dbReference>
<comment type="subcellular location">
    <subcellularLocation>
        <location evidence="13">Cytoplasm</location>
    </subcellularLocation>
</comment>
<dbReference type="Pfam" id="PF04983">
    <property type="entry name" value="RNA_pol_Rpb1_3"/>
    <property type="match status" value="1"/>
</dbReference>
<dbReference type="NCBIfam" id="TIGR02390">
    <property type="entry name" value="RNA_pol_rpoA1"/>
    <property type="match status" value="1"/>
</dbReference>
<evidence type="ECO:0000256" key="3">
    <source>
        <dbReference type="ARBA" id="ARBA00022490"/>
    </source>
</evidence>
<dbReference type="EMBL" id="DRZC01000060">
    <property type="protein sequence ID" value="HHQ80648.1"/>
    <property type="molecule type" value="Genomic_DNA"/>
</dbReference>
<keyword evidence="15" id="KW-0175">Coiled coil</keyword>
<dbReference type="InterPro" id="IPR044893">
    <property type="entry name" value="RNA_pol_Rpb1_clamp_domain"/>
</dbReference>
<dbReference type="InterPro" id="IPR006592">
    <property type="entry name" value="RNA_pol_N"/>
</dbReference>
<accession>A0A7J3ZKT9</accession>
<dbReference type="InterPro" id="IPR007083">
    <property type="entry name" value="RNA_pol_Rpb1_4"/>
</dbReference>
<dbReference type="GO" id="GO:0005737">
    <property type="term" value="C:cytoplasm"/>
    <property type="evidence" value="ECO:0007669"/>
    <property type="project" value="UniProtKB-SubCell"/>
</dbReference>
<dbReference type="GO" id="GO:0000287">
    <property type="term" value="F:magnesium ion binding"/>
    <property type="evidence" value="ECO:0007669"/>
    <property type="project" value="UniProtKB-UniRule"/>
</dbReference>
<evidence type="ECO:0000256" key="13">
    <source>
        <dbReference type="HAMAP-Rule" id="MF_00863"/>
    </source>
</evidence>
<dbReference type="FunFam" id="2.40.40.20:FF:000019">
    <property type="entry name" value="DNA-directed RNA polymerase II subunit RPB1"/>
    <property type="match status" value="1"/>
</dbReference>
<dbReference type="InterPro" id="IPR012758">
    <property type="entry name" value="RPO1N"/>
</dbReference>
<dbReference type="Gene3D" id="6.20.50.80">
    <property type="match status" value="1"/>
</dbReference>
<evidence type="ECO:0000256" key="1">
    <source>
        <dbReference type="ARBA" id="ARBA00006460"/>
    </source>
</evidence>
<keyword evidence="7 13" id="KW-0862">Zinc</keyword>
<dbReference type="SMART" id="SM00663">
    <property type="entry name" value="RPOLA_N"/>
    <property type="match status" value="1"/>
</dbReference>
<keyword evidence="3 13" id="KW-0963">Cytoplasm</keyword>
<dbReference type="AlphaFoldDB" id="A0A7J3ZKT9"/>
<dbReference type="GO" id="GO:0008270">
    <property type="term" value="F:zinc ion binding"/>
    <property type="evidence" value="ECO:0007669"/>
    <property type="project" value="UniProtKB-UniRule"/>
</dbReference>
<keyword evidence="6 13" id="KW-0479">Metal-binding</keyword>
<sequence length="881" mass="99325">MNGERKVIKGIKLGVLSPNEIRKMSRVQIVTAETYDEDGMPIQGGVMDPRLGVIEPGQRCPVCGNTMQTCPGHFGHIELSKPVIHVGFVKHIYDLLRGTCRKCGRILLPQDQVESYADLLRRLEKYFPRLVPRLHDYIRLKTAKVQECPHCGAKQLKVKFEKPLHFYEEERGLRKLTPDEIRMRLANIPDSDIRLFGLSPEDARPEWFVLTVLPVPPAQVRPSIMLETGVRSEDDLTHKLVDIVRANLRLKESIEAAAPPIVIDDLWELLQYHVTTYFDNEVPGIPPARHRSGRALKTLAQRLRGKEGRFRGNLSGKRVDFSARTVISPDPNLSINEVGVPEEMAKILTVPMYVTPWNIEEARKLVMNGPFNWPGANYIIRPDGRRVDLRFFKDRKALASSLTVGYIVERHLRNGDIVLFNRQPTLHRMSIMAHIVKVLPGKTLRLNLLVCPPYNADFDGDEMNLHVVQTEEARAEARELMLVEKHILSPRYGGPIIGGLQDYISGAYLLTTKSTLLSGEEVMDLLAVTGYEGELPEPVIISPKKAWTGKQLVSLLLPEDFVLKAKAAVNAGRLKCSDEDCLNDTYIVIKKGKLLTGVLDKKSIGAQQPESLLHWIVKEYGPERGRLLLDNLFKMFIRFIEKAGFTMSINDVEVSASVKEQIREVLREAEQEVAKLIEEYERGELEPLPGSTLRETLETKIMERLSRARDSAGEIAAEHLDIFNNAYIMARTGARGNILNLTQMSATLGQQSVRGERIHRGYTKRPLPHFKPGDLMPASRGFVHRSFHEGLSPTEMFFHAAGGREGLVDTAVRTSQSGYMQRRLIHALLDIRVDYDGSARLPDNTIVQYKYGEDGVDPAKSDHGKAVNVDRIIERVIGVRE</sequence>
<feature type="binding site" evidence="13">
    <location>
        <position position="73"/>
    </location>
    <ligand>
        <name>Zn(2+)</name>
        <dbReference type="ChEBI" id="CHEBI:29105"/>
        <label>1</label>
    </ligand>
</feature>
<protein>
    <recommendedName>
        <fullName evidence="13">DNA-directed RNA polymerase subunit Rpo1N</fullName>
        <ecNumber evidence="13">2.7.7.6</ecNumber>
    </recommendedName>
    <alternativeName>
        <fullName evidence="13">DNA-directed RNA polymerase subunit A'</fullName>
    </alternativeName>
</protein>
<evidence type="ECO:0000256" key="11">
    <source>
        <dbReference type="ARBA" id="ARBA00048552"/>
    </source>
</evidence>
<evidence type="ECO:0000256" key="8">
    <source>
        <dbReference type="ARBA" id="ARBA00022842"/>
    </source>
</evidence>
<dbReference type="GO" id="GO:0000428">
    <property type="term" value="C:DNA-directed RNA polymerase complex"/>
    <property type="evidence" value="ECO:0007669"/>
    <property type="project" value="UniProtKB-KW"/>
</dbReference>
<gene>
    <name evidence="13 17" type="primary">rpoA1</name>
    <name evidence="13" type="synonym">rpo1N</name>
    <name evidence="17" type="ORF">ENM78_04275</name>
</gene>
<dbReference type="Gene3D" id="4.10.320.40">
    <property type="match status" value="1"/>
</dbReference>
<feature type="binding site" evidence="13">
    <location>
        <position position="100"/>
    </location>
    <ligand>
        <name>Zn(2+)</name>
        <dbReference type="ChEBI" id="CHEBI:29105"/>
        <label>2</label>
    </ligand>
</feature>
<dbReference type="Gene3D" id="2.60.40.2940">
    <property type="match status" value="1"/>
</dbReference>
<comment type="similarity">
    <text evidence="1 13 14">Belongs to the RNA polymerase beta' chain family.</text>
</comment>
<keyword evidence="10 13" id="KW-0804">Transcription</keyword>
<evidence type="ECO:0000256" key="4">
    <source>
        <dbReference type="ARBA" id="ARBA00022679"/>
    </source>
</evidence>
<evidence type="ECO:0000256" key="12">
    <source>
        <dbReference type="ARBA" id="ARBA00053389"/>
    </source>
</evidence>
<organism evidence="17">
    <name type="scientific">Fervidicoccus fontis</name>
    <dbReference type="NCBI Taxonomy" id="683846"/>
    <lineage>
        <taxon>Archaea</taxon>
        <taxon>Thermoproteota</taxon>
        <taxon>Thermoprotei</taxon>
        <taxon>Fervidicoccales</taxon>
        <taxon>Fervidicoccaceae</taxon>
        <taxon>Fervidicoccus</taxon>
    </lineage>
</organism>
<dbReference type="InterPro" id="IPR007066">
    <property type="entry name" value="RNA_pol_Rpb1_3"/>
</dbReference>
<comment type="cofactor">
    <cofactor evidence="13">
        <name>Mg(2+)</name>
        <dbReference type="ChEBI" id="CHEBI:18420"/>
    </cofactor>
</comment>
<dbReference type="Pfam" id="PF05000">
    <property type="entry name" value="RNA_pol_Rpb1_4"/>
    <property type="match status" value="1"/>
</dbReference>
<feature type="binding site" evidence="13">
    <location>
        <position position="459"/>
    </location>
    <ligand>
        <name>Mg(2+)</name>
        <dbReference type="ChEBI" id="CHEBI:18420"/>
    </ligand>
</feature>
<keyword evidence="9 13" id="KW-0238">DNA-binding</keyword>
<keyword evidence="2 13" id="KW-0240">DNA-directed RNA polymerase</keyword>
<dbReference type="Gene3D" id="6.10.250.2940">
    <property type="match status" value="1"/>
</dbReference>
<feature type="binding site" evidence="13">
    <location>
        <position position="70"/>
    </location>
    <ligand>
        <name>Zn(2+)</name>
        <dbReference type="ChEBI" id="CHEBI:29105"/>
        <label>1</label>
    </ligand>
</feature>
<proteinExistence type="inferred from homology"/>
<feature type="binding site" evidence="13">
    <location>
        <position position="148"/>
    </location>
    <ligand>
        <name>Zn(2+)</name>
        <dbReference type="ChEBI" id="CHEBI:29105"/>
        <label>2</label>
    </ligand>
</feature>
<evidence type="ECO:0000256" key="2">
    <source>
        <dbReference type="ARBA" id="ARBA00022478"/>
    </source>
</evidence>
<comment type="subunit">
    <text evidence="13">Part of the RNA polymerase complex.</text>
</comment>
<feature type="coiled-coil region" evidence="15">
    <location>
        <begin position="659"/>
        <end position="686"/>
    </location>
</feature>
<dbReference type="InterPro" id="IPR038120">
    <property type="entry name" value="Rpb1_funnel_sf"/>
</dbReference>
<dbReference type="InterPro" id="IPR007080">
    <property type="entry name" value="RNA_pol_Rpb1_1"/>
</dbReference>
<dbReference type="CDD" id="cd02582">
    <property type="entry name" value="RNAP_archeal_A"/>
    <property type="match status" value="1"/>
</dbReference>
<comment type="function">
    <text evidence="12 13">DNA-dependent RNA polymerase (RNAP) catalyzes the transcription of DNA into RNA using the four ribonucleoside triphosphates as substrates. Forms the clamp head domain.</text>
</comment>
<dbReference type="InterPro" id="IPR045867">
    <property type="entry name" value="DNA-dir_RpoC_beta_prime"/>
</dbReference>
<evidence type="ECO:0000256" key="15">
    <source>
        <dbReference type="SAM" id="Coils"/>
    </source>
</evidence>
<dbReference type="Gene3D" id="2.40.40.20">
    <property type="match status" value="1"/>
</dbReference>
<evidence type="ECO:0000256" key="5">
    <source>
        <dbReference type="ARBA" id="ARBA00022695"/>
    </source>
</evidence>
<keyword evidence="5 13" id="KW-0548">Nucleotidyltransferase</keyword>
<dbReference type="Pfam" id="PF04998">
    <property type="entry name" value="RNA_pol_Rpb1_5"/>
    <property type="match status" value="1"/>
</dbReference>
<dbReference type="HAMAP" id="MF_00863">
    <property type="entry name" value="RNApol_arch_Rpo1N"/>
    <property type="match status" value="1"/>
</dbReference>
<dbReference type="Gene3D" id="1.10.132.30">
    <property type="match status" value="1"/>
</dbReference>
<keyword evidence="8 13" id="KW-0460">Magnesium</keyword>
<dbReference type="SUPFAM" id="SSF64484">
    <property type="entry name" value="beta and beta-prime subunits of DNA dependent RNA-polymerase"/>
    <property type="match status" value="1"/>
</dbReference>
<dbReference type="NCBIfam" id="NF006336">
    <property type="entry name" value="PRK08566.1"/>
    <property type="match status" value="1"/>
</dbReference>
<feature type="domain" description="RNA polymerase N-terminal" evidence="16">
    <location>
        <begin position="206"/>
        <end position="511"/>
    </location>
</feature>
<evidence type="ECO:0000256" key="6">
    <source>
        <dbReference type="ARBA" id="ARBA00022723"/>
    </source>
</evidence>
<feature type="binding site" evidence="13">
    <location>
        <position position="103"/>
    </location>
    <ligand>
        <name>Zn(2+)</name>
        <dbReference type="ChEBI" id="CHEBI:29105"/>
        <label>2</label>
    </ligand>
</feature>
<dbReference type="Gene3D" id="1.10.10.1950">
    <property type="match status" value="1"/>
</dbReference>
<feature type="binding site" evidence="13">
    <location>
        <position position="63"/>
    </location>
    <ligand>
        <name>Zn(2+)</name>
        <dbReference type="ChEBI" id="CHEBI:29105"/>
        <label>1</label>
    </ligand>
</feature>
<dbReference type="Pfam" id="PF04997">
    <property type="entry name" value="RNA_pol_Rpb1_1"/>
    <property type="match status" value="1"/>
</dbReference>